<comment type="caution">
    <text evidence="6">The sequence shown here is derived from an EMBL/GenBank/DDBJ whole genome shotgun (WGS) entry which is preliminary data.</text>
</comment>
<sequence length="257" mass="28599">MKSLAHFPNYTLSVIKPREQRSFLKTFIALILIAGCLWASQWQFHRGEDRKAKNDTIELRIAQPIDDLENLITNVEASEWRTTRVSGSFDPENQILIRNRYFEGKYGYGVLTRFTSVQGKTMWVDRGWVRAGSSATEIPKTPAVPLGVVSIVARLRLDSSLPTGSFFALPTSGEQGLISKLNAQSGLTSENFYLDLISGSTPDLSPTTPTLVPTLSDGPHLAYAVQWILFAALVVYGRYLIRKMDLTSGQVLTTKEV</sequence>
<dbReference type="GO" id="GO:0016020">
    <property type="term" value="C:membrane"/>
    <property type="evidence" value="ECO:0007669"/>
    <property type="project" value="UniProtKB-SubCell"/>
</dbReference>
<dbReference type="InterPro" id="IPR045214">
    <property type="entry name" value="Surf1/Surf4"/>
</dbReference>
<dbReference type="Pfam" id="PF02104">
    <property type="entry name" value="SURF1"/>
    <property type="match status" value="1"/>
</dbReference>
<evidence type="ECO:0000256" key="4">
    <source>
        <dbReference type="ARBA" id="ARBA00023136"/>
    </source>
</evidence>
<protein>
    <recommendedName>
        <fullName evidence="7">SURF1-like protein</fullName>
    </recommendedName>
</protein>
<evidence type="ECO:0000256" key="5">
    <source>
        <dbReference type="SAM" id="Phobius"/>
    </source>
</evidence>
<evidence type="ECO:0008006" key="7">
    <source>
        <dbReference type="Google" id="ProtNLM"/>
    </source>
</evidence>
<keyword evidence="3 5" id="KW-1133">Transmembrane helix</keyword>
<accession>A0A094QEP2</accession>
<feature type="transmembrane region" description="Helical" evidence="5">
    <location>
        <begin position="23"/>
        <end position="44"/>
    </location>
</feature>
<reference evidence="6" key="1">
    <citation type="submission" date="2014-05" db="EMBL/GenBank/DDBJ databases">
        <title>Key roles for freshwater Actinobacteria revealed by deep metagenomic sequencing.</title>
        <authorList>
            <person name="Ghai R."/>
            <person name="Mizuno C.M."/>
            <person name="Picazo A."/>
            <person name="Camacho A."/>
            <person name="Rodriguez-Valera F."/>
        </authorList>
    </citation>
    <scope>NUCLEOTIDE SEQUENCE</scope>
</reference>
<comment type="subcellular location">
    <subcellularLocation>
        <location evidence="1">Membrane</location>
    </subcellularLocation>
</comment>
<dbReference type="AlphaFoldDB" id="A0A094QEP2"/>
<name>A0A094QEP2_9ZZZZ</name>
<dbReference type="EMBL" id="JNSK01000001">
    <property type="protein sequence ID" value="KGA20714.1"/>
    <property type="molecule type" value="Genomic_DNA"/>
</dbReference>
<keyword evidence="4 5" id="KW-0472">Membrane</keyword>
<organism evidence="6">
    <name type="scientific">freshwater metagenome</name>
    <dbReference type="NCBI Taxonomy" id="449393"/>
    <lineage>
        <taxon>unclassified sequences</taxon>
        <taxon>metagenomes</taxon>
        <taxon>ecological metagenomes</taxon>
    </lineage>
</organism>
<dbReference type="PANTHER" id="PTHR23427">
    <property type="entry name" value="SURFEIT LOCUS PROTEIN"/>
    <property type="match status" value="1"/>
</dbReference>
<evidence type="ECO:0000313" key="6">
    <source>
        <dbReference type="EMBL" id="KGA20714.1"/>
    </source>
</evidence>
<dbReference type="CDD" id="cd06662">
    <property type="entry name" value="SURF1"/>
    <property type="match status" value="1"/>
</dbReference>
<feature type="transmembrane region" description="Helical" evidence="5">
    <location>
        <begin position="221"/>
        <end position="241"/>
    </location>
</feature>
<gene>
    <name evidence="6" type="ORF">GM50_0030</name>
</gene>
<dbReference type="PROSITE" id="PS50895">
    <property type="entry name" value="SURF1"/>
    <property type="match status" value="1"/>
</dbReference>
<evidence type="ECO:0000256" key="1">
    <source>
        <dbReference type="ARBA" id="ARBA00004370"/>
    </source>
</evidence>
<proteinExistence type="predicted"/>
<evidence type="ECO:0000256" key="3">
    <source>
        <dbReference type="ARBA" id="ARBA00022989"/>
    </source>
</evidence>
<evidence type="ECO:0000256" key="2">
    <source>
        <dbReference type="ARBA" id="ARBA00022692"/>
    </source>
</evidence>
<keyword evidence="2 5" id="KW-0812">Transmembrane</keyword>
<dbReference type="InterPro" id="IPR002994">
    <property type="entry name" value="Surf1/Shy1"/>
</dbReference>
<dbReference type="PANTHER" id="PTHR23427:SF2">
    <property type="entry name" value="SURFEIT LOCUS PROTEIN 1"/>
    <property type="match status" value="1"/>
</dbReference>